<dbReference type="CDD" id="cd05693">
    <property type="entry name" value="S1_Rrp5_repeat_hs1_sc1"/>
    <property type="match status" value="1"/>
</dbReference>
<feature type="domain" description="S1 motif" evidence="14">
    <location>
        <begin position="554"/>
        <end position="623"/>
    </location>
</feature>
<comment type="subcellular location">
    <subcellularLocation>
        <location evidence="1">Nucleus</location>
        <location evidence="1">Nucleolus</location>
    </subcellularLocation>
</comment>
<dbReference type="Gene3D" id="2.40.50.140">
    <property type="entry name" value="Nucleic acid-binding proteins"/>
    <property type="match status" value="10"/>
</dbReference>
<evidence type="ECO:0000256" key="10">
    <source>
        <dbReference type="ARBA" id="ARBA00062488"/>
    </source>
</evidence>
<feature type="region of interest" description="Disordered" evidence="13">
    <location>
        <begin position="1128"/>
        <end position="1148"/>
    </location>
</feature>
<dbReference type="FunFam" id="2.40.50.140:FF:000155">
    <property type="entry name" value="rRNA biogenesis protein RRP5"/>
    <property type="match status" value="1"/>
</dbReference>
<evidence type="ECO:0000256" key="7">
    <source>
        <dbReference type="ARBA" id="ARBA00022990"/>
    </source>
</evidence>
<evidence type="ECO:0000256" key="6">
    <source>
        <dbReference type="ARBA" id="ARBA00022843"/>
    </source>
</evidence>
<comment type="subunit">
    <text evidence="10">Interacts with NF-kappa-B p50/NFKB1 and NF-kappa-B p65/RELA.</text>
</comment>
<evidence type="ECO:0000256" key="12">
    <source>
        <dbReference type="ARBA" id="ARBA00080810"/>
    </source>
</evidence>
<dbReference type="FunFam" id="2.40.50.140:FF:000194">
    <property type="entry name" value="Programmed cell death 11"/>
    <property type="match status" value="1"/>
</dbReference>
<dbReference type="FunFam" id="2.40.50.140:FF:000103">
    <property type="entry name" value="protein RRP5 homolog"/>
    <property type="match status" value="2"/>
</dbReference>
<feature type="compositionally biased region" description="Acidic residues" evidence="13">
    <location>
        <begin position="1512"/>
        <end position="1522"/>
    </location>
</feature>
<dbReference type="InterPro" id="IPR003107">
    <property type="entry name" value="HAT"/>
</dbReference>
<dbReference type="InterPro" id="IPR048059">
    <property type="entry name" value="Rrp5_S1_rpt_hs1_sc1"/>
</dbReference>
<feature type="domain" description="S1 motif" evidence="14">
    <location>
        <begin position="742"/>
        <end position="811"/>
    </location>
</feature>
<gene>
    <name evidence="15" type="ORF">PODLI_1B037353</name>
</gene>
<dbReference type="InterPro" id="IPR057302">
    <property type="entry name" value="Rrp5_S1"/>
</dbReference>
<dbReference type="InterPro" id="IPR003029">
    <property type="entry name" value="S1_domain"/>
</dbReference>
<evidence type="ECO:0000256" key="9">
    <source>
        <dbReference type="ARBA" id="ARBA00059726"/>
    </source>
</evidence>
<dbReference type="FunFam" id="2.40.50.140:FF:000222">
    <property type="entry name" value="Programmed cell death 11"/>
    <property type="match status" value="1"/>
</dbReference>
<feature type="domain" description="S1 motif" evidence="14">
    <location>
        <begin position="293"/>
        <end position="358"/>
    </location>
</feature>
<dbReference type="Proteomes" id="UP001178461">
    <property type="component" value="Chromosome 5"/>
</dbReference>
<dbReference type="CDD" id="cd05697">
    <property type="entry name" value="S1_Rrp5_repeat_hs5"/>
    <property type="match status" value="1"/>
</dbReference>
<accession>A0AA35KCS9</accession>
<keyword evidence="8" id="KW-0539">Nucleus</keyword>
<comment type="function">
    <text evidence="9">Essential for the generation of mature 18S rRNA, specifically necessary for cleavages at sites A0, 1 and 2 of the 47S precursor. Directly interacts with U3 snoRNA.</text>
</comment>
<organism evidence="15 16">
    <name type="scientific">Podarcis lilfordi</name>
    <name type="common">Lilford's wall lizard</name>
    <dbReference type="NCBI Taxonomy" id="74358"/>
    <lineage>
        <taxon>Eukaryota</taxon>
        <taxon>Metazoa</taxon>
        <taxon>Chordata</taxon>
        <taxon>Craniata</taxon>
        <taxon>Vertebrata</taxon>
        <taxon>Euteleostomi</taxon>
        <taxon>Lepidosauria</taxon>
        <taxon>Squamata</taxon>
        <taxon>Bifurcata</taxon>
        <taxon>Unidentata</taxon>
        <taxon>Episquamata</taxon>
        <taxon>Laterata</taxon>
        <taxon>Lacertibaenia</taxon>
        <taxon>Lacertidae</taxon>
        <taxon>Podarcis</taxon>
    </lineage>
</organism>
<dbReference type="CDD" id="cd05698">
    <property type="entry name" value="S1_Rrp5_repeat_hs6_sc5"/>
    <property type="match status" value="1"/>
</dbReference>
<dbReference type="InterPro" id="IPR011990">
    <property type="entry name" value="TPR-like_helical_dom_sf"/>
</dbReference>
<dbReference type="FunFam" id="2.40.50.140:FF:000148">
    <property type="entry name" value="protein RRP5 homolog isoform X1"/>
    <property type="match status" value="1"/>
</dbReference>
<keyword evidence="6" id="KW-0832">Ubl conjugation</keyword>
<sequence>MVSVGDIRKITMSSVEENFPRGGPQRKSQEEKAARQSAVEQDNLFKTQHEEVTKKRKKNHQDETKPKKLKIEKKAVVKIGVKHFEFLTVESLTAGVLLLGCVKESNQFELVISLPNGLTGFVQVTRISDAYNEMLNEQVATDEHLEDLNSLSDLFTPGMLVRCAVVGVEKTTTGRQSIQLTINPKDVNKALNAATLRPGMLLSGCISSVEDHGYLIDIGIRATKAFIPRQKAKAYLQSANKGTELKIGQYFNCLIEEVKNGGRIIRMAIDQSEVAAAIATEEQNWSLGNLLPGLVVKAQIQEVTPFGISLSFLSSFSGLVDYMHMTSTKTRNYSPGQTVKACILFNNPTSKAIRLSLRPVFLQPGTQLGKLSSDQIGRVVPDSTVETFLKKTGAIFKLDGGCLAFAHIKHLSDTAKSFKPAAFKPGSKHKCRIIEYSPMDDVVVVSLKQHIIEAPFLRYHDIHPGQVVEGTVLALKPFGMQVKVTEHIKGLVPQLHLADVLLKQPEKKYSVGSTVRCRVLSCNPEARKLALTLKRTLVNSKLPALSSYEDAKPGLITHGFVACAREFGCIVKFYNDIKGLVPKNELGGAPSIVPQETFYAGQVVKVIVLKCEPEQERLLLSFKLTNEAQAEDGGEKKTSKKREVTYETGRIVDVKILRKKEDGLEVTILPDNVFAYLSTNHLSDYVSNSKLWWSCLKADDILHRVLCLHDKGGHVTLSRKPSVISAIEEERVVKSFSDIQPGLLLTGFVRNVMPYGVFVEFPYGLTGLAPKSAMSDKFVTDTKDHYVVGQTVVAKVTSIDEEKQRILLSLKVSECSSEDSVSESFCLLHKYFKELQEIKSITSGRDDVGVVQKVCELKPGQKLMLTARKVNTDGSALFDSTSVSGLTIMATHSHLGGKNIVQGEKTRAVVLCLDSLESKVYVSLREELLSPKPKKLKQNSQHQAIVQHVATEHAVVSLVGNGQLVAIPVASHFNDTFRFDSEKLKVGQSVLVVLKTLQPGDCGLLLAVQDQKKRKAVIRSRRESETLGETSAIVNHSLCLGDVVKGTVKSIKPTHVLVAINDQLIGSIHASQILDKVSIGTFPTSVLRVGQQLTARVIGGKDIKNHRYLPITHPHFTRTCPELSIRPSELSGESKTALGPEDGNPEEILKPFKPGQTVTCFVKKYAAANKWLEVEVTPNIRGRVQQLLLSLRPTVLKHAGKHFRNGQALAATVTGSDVTETKLHLSLTGVYSLEKGTITLGYVSKVIPHVGLNVELPFERKGKVSLFHLSDSYAEQPLEMFSIGKIVRCYILSSEGKKMEVSLRQSRINPKSHCKVEDPEITSLDDLQNGQLVRGYVKSITPSGIFFGLSDSVVGQIPPQFISPLFVSDHSLCAKYIHAGQFLTAKVFSINKEKNLAELSLLPEDTGKPSIIPESLELPVGEKDVQPRKRKRGNSESEQEVKARKKKTRCPEDDDSGVEVYYREEEEGEEKKCATKSKEKKVPRLQVSASFTWEEGLSVLDTTMLNQREQSSDSEEDDDDLTESTTKKQTKKKKELEKQKAEKELSKLEAALMDPSRQPQTADDFDRLLLGNPDSSILWLQYMAFHLQATEIEKARAVAERALKTISFREEQEKLNVWVALLNLENMYGTEEALMKVFERAIQYNEPLKVFQQLADIYSGSEKYKQADDLYNTMLKRFRQEKSVWVKYATFLLKRGLVEAAHKLLPRALKCLPVKEHLDLISKLAQLEFQFGDLEYGKTVFENTLSTYPKRTDIWSVYIDMMIKHGSQKEVRDIFDRVIHLSLAAKKMKFFFKRYLEYEKKYGTAETVQAVKAAALEYVESKSSLA</sequence>
<keyword evidence="4" id="KW-0597">Phosphoprotein</keyword>
<dbReference type="CDD" id="cd04461">
    <property type="entry name" value="S1_Rrp5_repeat_hs8_sc7"/>
    <property type="match status" value="1"/>
</dbReference>
<dbReference type="Pfam" id="PF00575">
    <property type="entry name" value="S1"/>
    <property type="match status" value="2"/>
</dbReference>
<dbReference type="InterPro" id="IPR055430">
    <property type="entry name" value="HAT_Syf1_CNRKL1_C"/>
</dbReference>
<feature type="domain" description="S1 motif" evidence="14">
    <location>
        <begin position="377"/>
        <end position="448"/>
    </location>
</feature>
<dbReference type="FunFam" id="1.25.40.10:FF:000065">
    <property type="entry name" value="Programmed cell death 11"/>
    <property type="match status" value="1"/>
</dbReference>
<dbReference type="PANTHER" id="PTHR23270:SF10">
    <property type="entry name" value="PROTEIN RRP5 HOMOLOG"/>
    <property type="match status" value="1"/>
</dbReference>
<keyword evidence="7" id="KW-0007">Acetylation</keyword>
<evidence type="ECO:0000313" key="16">
    <source>
        <dbReference type="Proteomes" id="UP001178461"/>
    </source>
</evidence>
<dbReference type="SUPFAM" id="SSF50249">
    <property type="entry name" value="Nucleic acid-binding proteins"/>
    <property type="match status" value="11"/>
</dbReference>
<evidence type="ECO:0000256" key="1">
    <source>
        <dbReference type="ARBA" id="ARBA00004604"/>
    </source>
</evidence>
<dbReference type="EMBL" id="OX395130">
    <property type="protein sequence ID" value="CAI5775099.1"/>
    <property type="molecule type" value="Genomic_DNA"/>
</dbReference>
<feature type="domain" description="S1 motif" evidence="14">
    <location>
        <begin position="1041"/>
        <end position="1112"/>
    </location>
</feature>
<name>A0AA35KCS9_9SAUR</name>
<evidence type="ECO:0000313" key="15">
    <source>
        <dbReference type="EMBL" id="CAI5775099.1"/>
    </source>
</evidence>
<feature type="region of interest" description="Disordered" evidence="13">
    <location>
        <begin position="1507"/>
        <end position="1540"/>
    </location>
</feature>
<evidence type="ECO:0000259" key="14">
    <source>
        <dbReference type="PROSITE" id="PS50126"/>
    </source>
</evidence>
<dbReference type="PANTHER" id="PTHR23270">
    <property type="entry name" value="PROGRAMMED CELL DEATH PROTEIN 11 PRE-RRNA PROCESSING PROTEIN RRP5"/>
    <property type="match status" value="1"/>
</dbReference>
<evidence type="ECO:0000256" key="2">
    <source>
        <dbReference type="ARBA" id="ARBA00022499"/>
    </source>
</evidence>
<dbReference type="Gene3D" id="1.25.40.10">
    <property type="entry name" value="Tetratricopeptide repeat domain"/>
    <property type="match status" value="1"/>
</dbReference>
<dbReference type="Pfam" id="PF23459">
    <property type="entry name" value="S1_RRP5"/>
    <property type="match status" value="8"/>
</dbReference>
<dbReference type="FunFam" id="2.40.50.140:FF:000175">
    <property type="entry name" value="Programmed cell death 11"/>
    <property type="match status" value="1"/>
</dbReference>
<keyword evidence="5" id="KW-0677">Repeat</keyword>
<dbReference type="InterPro" id="IPR045209">
    <property type="entry name" value="Rrp5"/>
</dbReference>
<feature type="region of interest" description="Disordered" evidence="13">
    <location>
        <begin position="1"/>
        <end position="67"/>
    </location>
</feature>
<reference evidence="15" key="1">
    <citation type="submission" date="2022-12" db="EMBL/GenBank/DDBJ databases">
        <authorList>
            <person name="Alioto T."/>
            <person name="Alioto T."/>
            <person name="Gomez Garrido J."/>
        </authorList>
    </citation>
    <scope>NUCLEOTIDE SEQUENCE</scope>
</reference>
<dbReference type="SMART" id="SM00386">
    <property type="entry name" value="HAT"/>
    <property type="match status" value="5"/>
</dbReference>
<feature type="domain" description="S1 motif" evidence="14">
    <location>
        <begin position="199"/>
        <end position="270"/>
    </location>
</feature>
<evidence type="ECO:0000256" key="11">
    <source>
        <dbReference type="ARBA" id="ARBA00067510"/>
    </source>
</evidence>
<evidence type="ECO:0000256" key="13">
    <source>
        <dbReference type="SAM" id="MobiDB-lite"/>
    </source>
</evidence>
<dbReference type="GO" id="GO:0032040">
    <property type="term" value="C:small-subunit processome"/>
    <property type="evidence" value="ECO:0007669"/>
    <property type="project" value="TreeGrafter"/>
</dbReference>
<feature type="domain" description="S1 motif" evidence="14">
    <location>
        <begin position="1236"/>
        <end position="1304"/>
    </location>
</feature>
<dbReference type="GO" id="GO:0003723">
    <property type="term" value="F:RNA binding"/>
    <property type="evidence" value="ECO:0007669"/>
    <property type="project" value="TreeGrafter"/>
</dbReference>
<evidence type="ECO:0000256" key="5">
    <source>
        <dbReference type="ARBA" id="ARBA00022737"/>
    </source>
</evidence>
<dbReference type="SMART" id="SM00316">
    <property type="entry name" value="S1"/>
    <property type="match status" value="13"/>
</dbReference>
<dbReference type="FunFam" id="2.40.50.140:FF:000200">
    <property type="entry name" value="Programmed cell death 11"/>
    <property type="match status" value="1"/>
</dbReference>
<dbReference type="CDD" id="cd05694">
    <property type="entry name" value="S1_Rrp5_repeat_hs2_sc2"/>
    <property type="match status" value="1"/>
</dbReference>
<dbReference type="InterPro" id="IPR012340">
    <property type="entry name" value="NA-bd_OB-fold"/>
</dbReference>
<feature type="compositionally biased region" description="Basic and acidic residues" evidence="13">
    <location>
        <begin position="1420"/>
        <end position="1442"/>
    </location>
</feature>
<evidence type="ECO:0000256" key="4">
    <source>
        <dbReference type="ARBA" id="ARBA00022553"/>
    </source>
</evidence>
<evidence type="ECO:0000256" key="3">
    <source>
        <dbReference type="ARBA" id="ARBA00022552"/>
    </source>
</evidence>
<keyword evidence="16" id="KW-1185">Reference proteome</keyword>
<dbReference type="InterPro" id="IPR048058">
    <property type="entry name" value="Rrp5_S1_rpt_hs11_sc8"/>
</dbReference>
<feature type="domain" description="S1 motif" evidence="14">
    <location>
        <begin position="1330"/>
        <end position="1402"/>
    </location>
</feature>
<feature type="domain" description="S1 motif" evidence="14">
    <location>
        <begin position="465"/>
        <end position="534"/>
    </location>
</feature>
<proteinExistence type="predicted"/>
<feature type="domain" description="S1 motif" evidence="14">
    <location>
        <begin position="1155"/>
        <end position="1228"/>
    </location>
</feature>
<protein>
    <recommendedName>
        <fullName evidence="11">Protein RRP5 homolog</fullName>
    </recommendedName>
    <alternativeName>
        <fullName evidence="12">Programmed cell death protein 11</fullName>
    </alternativeName>
</protein>
<dbReference type="CDD" id="cd05702">
    <property type="entry name" value="S1_Rrp5_repeat_hs11_sc8"/>
    <property type="match status" value="1"/>
</dbReference>
<dbReference type="Pfam" id="PF23231">
    <property type="entry name" value="HAT_Syf1_CNRKL1_C"/>
    <property type="match status" value="1"/>
</dbReference>
<keyword evidence="2" id="KW-1017">Isopeptide bond</keyword>
<evidence type="ECO:0000256" key="8">
    <source>
        <dbReference type="ARBA" id="ARBA00023242"/>
    </source>
</evidence>
<feature type="domain" description="S1 motif" evidence="14">
    <location>
        <begin position="95"/>
        <end position="183"/>
    </location>
</feature>
<keyword evidence="3" id="KW-0698">rRNA processing</keyword>
<dbReference type="GO" id="GO:0006364">
    <property type="term" value="P:rRNA processing"/>
    <property type="evidence" value="ECO:0007669"/>
    <property type="project" value="UniProtKB-KW"/>
</dbReference>
<dbReference type="SUPFAM" id="SSF48452">
    <property type="entry name" value="TPR-like"/>
    <property type="match status" value="2"/>
</dbReference>
<dbReference type="CDD" id="cd05704">
    <property type="entry name" value="S1_Rrp5_repeat_hs13"/>
    <property type="match status" value="1"/>
</dbReference>
<dbReference type="PROSITE" id="PS50126">
    <property type="entry name" value="S1"/>
    <property type="match status" value="11"/>
</dbReference>
<feature type="region of interest" description="Disordered" evidence="13">
    <location>
        <begin position="1410"/>
        <end position="1456"/>
    </location>
</feature>